<dbReference type="EMBL" id="JBANAX010000569">
    <property type="protein sequence ID" value="KAL1202783.1"/>
    <property type="molecule type" value="Genomic_DNA"/>
</dbReference>
<comment type="caution">
    <text evidence="1">The sequence shown here is derived from an EMBL/GenBank/DDBJ whole genome shotgun (WGS) entry which is preliminary data.</text>
</comment>
<dbReference type="PANTHER" id="PTHR38365">
    <property type="entry name" value="C2 DOMAIN-CONTAINING PROTEIN-RELATED"/>
    <property type="match status" value="1"/>
</dbReference>
<evidence type="ECO:0000313" key="1">
    <source>
        <dbReference type="EMBL" id="KAL1202783.1"/>
    </source>
</evidence>
<dbReference type="PANTHER" id="PTHR38365:SF1">
    <property type="entry name" value="C2 DOMAIN-CONTAINING PROTEIN"/>
    <property type="match status" value="1"/>
</dbReference>
<name>A0ABD1A7J8_CARAN</name>
<accession>A0ABD1A7J8</accession>
<protein>
    <submittedName>
        <fullName evidence="1">Uncharacterized protein</fullName>
    </submittedName>
</protein>
<reference evidence="1 2" key="1">
    <citation type="submission" date="2024-04" db="EMBL/GenBank/DDBJ databases">
        <title>Genome assembly C_amara_ONT_v2.</title>
        <authorList>
            <person name="Yant L."/>
            <person name="Moore C."/>
            <person name="Slenker M."/>
        </authorList>
    </citation>
    <scope>NUCLEOTIDE SEQUENCE [LARGE SCALE GENOMIC DNA]</scope>
    <source>
        <tissue evidence="1">Leaf</tissue>
    </source>
</reference>
<dbReference type="Proteomes" id="UP001558713">
    <property type="component" value="Unassembled WGS sequence"/>
</dbReference>
<evidence type="ECO:0000313" key="2">
    <source>
        <dbReference type="Proteomes" id="UP001558713"/>
    </source>
</evidence>
<keyword evidence="2" id="KW-1185">Reference proteome</keyword>
<dbReference type="AlphaFoldDB" id="A0ABD1A7J8"/>
<proteinExistence type="predicted"/>
<organism evidence="1 2">
    <name type="scientific">Cardamine amara subsp. amara</name>
    <dbReference type="NCBI Taxonomy" id="228776"/>
    <lineage>
        <taxon>Eukaryota</taxon>
        <taxon>Viridiplantae</taxon>
        <taxon>Streptophyta</taxon>
        <taxon>Embryophyta</taxon>
        <taxon>Tracheophyta</taxon>
        <taxon>Spermatophyta</taxon>
        <taxon>Magnoliopsida</taxon>
        <taxon>eudicotyledons</taxon>
        <taxon>Gunneridae</taxon>
        <taxon>Pentapetalae</taxon>
        <taxon>rosids</taxon>
        <taxon>malvids</taxon>
        <taxon>Brassicales</taxon>
        <taxon>Brassicaceae</taxon>
        <taxon>Cardamineae</taxon>
        <taxon>Cardamine</taxon>
    </lineage>
</organism>
<sequence length="174" mass="20009">MINLEQGAEEQEVEKKQISIREGKRKIDRNVNTELIVKIFRALIIDDRDLLEPYYGPSYYRVMARAHETEEYGTIVVKGFIGRYIMFNKELVIPLESHAQYLYIELVKGASWRDPGTYNGTVVMGRAKIRLPSPTSLRAISGVVELVGLNSDRCVVKKGVLEYSMKLHRYVQEV</sequence>
<gene>
    <name evidence="1" type="ORF">V5N11_003620</name>
</gene>